<comment type="catalytic activity">
    <reaction evidence="7">
        <text>L-threonyl-[protein] + ATP = O-phospho-L-threonyl-[protein] + ADP + H(+)</text>
        <dbReference type="Rhea" id="RHEA:46608"/>
        <dbReference type="Rhea" id="RHEA-COMP:11060"/>
        <dbReference type="Rhea" id="RHEA-COMP:11605"/>
        <dbReference type="ChEBI" id="CHEBI:15378"/>
        <dbReference type="ChEBI" id="CHEBI:30013"/>
        <dbReference type="ChEBI" id="CHEBI:30616"/>
        <dbReference type="ChEBI" id="CHEBI:61977"/>
        <dbReference type="ChEBI" id="CHEBI:456216"/>
        <dbReference type="EC" id="2.7.11.1"/>
    </reaction>
</comment>
<dbReference type="GO" id="GO:0005721">
    <property type="term" value="C:pericentric heterochromatin"/>
    <property type="evidence" value="ECO:0007669"/>
    <property type="project" value="EnsemblFungi"/>
</dbReference>
<dbReference type="RefSeq" id="XP_002171949.1">
    <property type="nucleotide sequence ID" value="XM_002171913.1"/>
</dbReference>
<evidence type="ECO:0000256" key="9">
    <source>
        <dbReference type="SAM" id="MobiDB-lite"/>
    </source>
</evidence>
<dbReference type="eggNOG" id="KOG2464">
    <property type="taxonomic scope" value="Eukaryota"/>
</dbReference>
<feature type="domain" description="Protein kinase" evidence="10">
    <location>
        <begin position="187"/>
        <end position="520"/>
    </location>
</feature>
<dbReference type="InterPro" id="IPR024604">
    <property type="entry name" value="GSG2_C"/>
</dbReference>
<dbReference type="GO" id="GO:0031934">
    <property type="term" value="C:mating-type region heterochromatin"/>
    <property type="evidence" value="ECO:0007669"/>
    <property type="project" value="EnsemblFungi"/>
</dbReference>
<organism evidence="11 13">
    <name type="scientific">Schizosaccharomyces japonicus (strain yFS275 / FY16936)</name>
    <name type="common">Fission yeast</name>
    <dbReference type="NCBI Taxonomy" id="402676"/>
    <lineage>
        <taxon>Eukaryota</taxon>
        <taxon>Fungi</taxon>
        <taxon>Dikarya</taxon>
        <taxon>Ascomycota</taxon>
        <taxon>Taphrinomycotina</taxon>
        <taxon>Schizosaccharomycetes</taxon>
        <taxon>Schizosaccharomycetales</taxon>
        <taxon>Schizosaccharomycetaceae</taxon>
        <taxon>Schizosaccharomyces</taxon>
    </lineage>
</organism>
<evidence type="ECO:0000313" key="13">
    <source>
        <dbReference type="Proteomes" id="UP000001744"/>
    </source>
</evidence>
<dbReference type="STRING" id="402676.B6JWA5"/>
<dbReference type="GO" id="GO:0005634">
    <property type="term" value="C:nucleus"/>
    <property type="evidence" value="ECO:0000318"/>
    <property type="project" value="GO_Central"/>
</dbReference>
<dbReference type="Proteomes" id="UP000001744">
    <property type="component" value="Unassembled WGS sequence"/>
</dbReference>
<gene>
    <name evidence="12" type="primary">hrk1</name>
    <name evidence="11" type="ORF">SJAG_00678</name>
</gene>
<accession>B6JWA5</accession>
<keyword evidence="13" id="KW-1185">Reference proteome</keyword>
<feature type="compositionally biased region" description="Polar residues" evidence="9">
    <location>
        <begin position="50"/>
        <end position="65"/>
    </location>
</feature>
<proteinExistence type="predicted"/>
<dbReference type="AlphaFoldDB" id="B6JWA5"/>
<dbReference type="InterPro" id="IPR011009">
    <property type="entry name" value="Kinase-like_dom_sf"/>
</dbReference>
<keyword evidence="3" id="KW-0808">Transferase</keyword>
<protein>
    <recommendedName>
        <fullName evidence="1">non-specific serine/threonine protein kinase</fullName>
        <ecNumber evidence="1">2.7.11.1</ecNumber>
    </recommendedName>
</protein>
<dbReference type="SMART" id="SM01331">
    <property type="entry name" value="DUF3635"/>
    <property type="match status" value="1"/>
</dbReference>
<dbReference type="Gene3D" id="1.10.510.10">
    <property type="entry name" value="Transferase(Phosphotransferase) domain 1"/>
    <property type="match status" value="1"/>
</dbReference>
<evidence type="ECO:0000256" key="8">
    <source>
        <dbReference type="ARBA" id="ARBA00048679"/>
    </source>
</evidence>
<dbReference type="GO" id="GO:0051456">
    <property type="term" value="P:attachment of meiotic spindle microtubules to meiosis II kinetochore"/>
    <property type="evidence" value="ECO:0007669"/>
    <property type="project" value="EnsemblFungi"/>
</dbReference>
<keyword evidence="4" id="KW-0547">Nucleotide-binding</keyword>
<dbReference type="GO" id="GO:0005737">
    <property type="term" value="C:cytoplasm"/>
    <property type="evidence" value="ECO:0000318"/>
    <property type="project" value="GO_Central"/>
</dbReference>
<dbReference type="GO" id="GO:0140720">
    <property type="term" value="C:subtelomeric heterochromatin"/>
    <property type="evidence" value="ECO:0007669"/>
    <property type="project" value="EnsemblFungi"/>
</dbReference>
<evidence type="ECO:0000256" key="7">
    <source>
        <dbReference type="ARBA" id="ARBA00047899"/>
    </source>
</evidence>
<keyword evidence="2" id="KW-0723">Serine/threonine-protein kinase</keyword>
<evidence type="ECO:0000313" key="12">
    <source>
        <dbReference type="JaponicusDB" id="SJAG_00678"/>
    </source>
</evidence>
<dbReference type="GO" id="GO:0000278">
    <property type="term" value="P:mitotic cell cycle"/>
    <property type="evidence" value="ECO:0000318"/>
    <property type="project" value="GO_Central"/>
</dbReference>
<dbReference type="OrthoDB" id="5327538at2759"/>
<dbReference type="VEuPathDB" id="FungiDB:SJAG_00678"/>
<evidence type="ECO:0000256" key="3">
    <source>
        <dbReference type="ARBA" id="ARBA00022679"/>
    </source>
</evidence>
<evidence type="ECO:0000256" key="2">
    <source>
        <dbReference type="ARBA" id="ARBA00022527"/>
    </source>
</evidence>
<dbReference type="EMBL" id="KE651166">
    <property type="protein sequence ID" value="EEB05656.1"/>
    <property type="molecule type" value="Genomic_DNA"/>
</dbReference>
<dbReference type="HOGENOM" id="CLU_559165_0_0_1"/>
<dbReference type="InterPro" id="IPR000719">
    <property type="entry name" value="Prot_kinase_dom"/>
</dbReference>
<dbReference type="PANTHER" id="PTHR24419:SF18">
    <property type="entry name" value="SERINE_THREONINE-PROTEIN KINASE HASPIN"/>
    <property type="match status" value="1"/>
</dbReference>
<evidence type="ECO:0000256" key="6">
    <source>
        <dbReference type="ARBA" id="ARBA00022840"/>
    </source>
</evidence>
<feature type="compositionally biased region" description="Basic residues" evidence="9">
    <location>
        <begin position="66"/>
        <end position="77"/>
    </location>
</feature>
<dbReference type="SUPFAM" id="SSF56112">
    <property type="entry name" value="Protein kinase-like (PK-like)"/>
    <property type="match status" value="1"/>
</dbReference>
<dbReference type="GO" id="GO:1990758">
    <property type="term" value="P:mitotic sister chromatid biorientation"/>
    <property type="evidence" value="ECO:0007669"/>
    <property type="project" value="EnsemblFungi"/>
</dbReference>
<name>B6JWA5_SCHJY</name>
<evidence type="ECO:0000256" key="4">
    <source>
        <dbReference type="ARBA" id="ARBA00022741"/>
    </source>
</evidence>
<dbReference type="GO" id="GO:0035556">
    <property type="term" value="P:intracellular signal transduction"/>
    <property type="evidence" value="ECO:0000318"/>
    <property type="project" value="GO_Central"/>
</dbReference>
<reference evidence="11 13" key="1">
    <citation type="journal article" date="2011" name="Science">
        <title>Comparative functional genomics of the fission yeasts.</title>
        <authorList>
            <person name="Rhind N."/>
            <person name="Chen Z."/>
            <person name="Yassour M."/>
            <person name="Thompson D.A."/>
            <person name="Haas B.J."/>
            <person name="Habib N."/>
            <person name="Wapinski I."/>
            <person name="Roy S."/>
            <person name="Lin M.F."/>
            <person name="Heiman D.I."/>
            <person name="Young S.K."/>
            <person name="Furuya K."/>
            <person name="Guo Y."/>
            <person name="Pidoux A."/>
            <person name="Chen H.M."/>
            <person name="Robbertse B."/>
            <person name="Goldberg J.M."/>
            <person name="Aoki K."/>
            <person name="Bayne E.H."/>
            <person name="Berlin A.M."/>
            <person name="Desjardins C.A."/>
            <person name="Dobbs E."/>
            <person name="Dukaj L."/>
            <person name="Fan L."/>
            <person name="FitzGerald M.G."/>
            <person name="French C."/>
            <person name="Gujja S."/>
            <person name="Hansen K."/>
            <person name="Keifenheim D."/>
            <person name="Levin J.Z."/>
            <person name="Mosher R.A."/>
            <person name="Mueller C.A."/>
            <person name="Pfiffner J."/>
            <person name="Priest M."/>
            <person name="Russ C."/>
            <person name="Smialowska A."/>
            <person name="Swoboda P."/>
            <person name="Sykes S.M."/>
            <person name="Vaughn M."/>
            <person name="Vengrova S."/>
            <person name="Yoder R."/>
            <person name="Zeng Q."/>
            <person name="Allshire R."/>
            <person name="Baulcombe D."/>
            <person name="Birren B.W."/>
            <person name="Brown W."/>
            <person name="Ekwall K."/>
            <person name="Kellis M."/>
            <person name="Leatherwood J."/>
            <person name="Levin H."/>
            <person name="Margalit H."/>
            <person name="Martienssen R."/>
            <person name="Nieduszynski C.A."/>
            <person name="Spatafora J.W."/>
            <person name="Friedman N."/>
            <person name="Dalgaard J.Z."/>
            <person name="Baumann P."/>
            <person name="Niki H."/>
            <person name="Regev A."/>
            <person name="Nusbaum C."/>
        </authorList>
    </citation>
    <scope>NUCLEOTIDE SEQUENCE [LARGE SCALE GENOMIC DNA]</scope>
    <source>
        <strain evidence="13">yFS275 / FY16936</strain>
    </source>
</reference>
<keyword evidence="5 11" id="KW-0418">Kinase</keyword>
<comment type="catalytic activity">
    <reaction evidence="8">
        <text>L-seryl-[protein] + ATP = O-phospho-L-seryl-[protein] + ADP + H(+)</text>
        <dbReference type="Rhea" id="RHEA:17989"/>
        <dbReference type="Rhea" id="RHEA-COMP:9863"/>
        <dbReference type="Rhea" id="RHEA-COMP:11604"/>
        <dbReference type="ChEBI" id="CHEBI:15378"/>
        <dbReference type="ChEBI" id="CHEBI:29999"/>
        <dbReference type="ChEBI" id="CHEBI:30616"/>
        <dbReference type="ChEBI" id="CHEBI:83421"/>
        <dbReference type="ChEBI" id="CHEBI:456216"/>
        <dbReference type="EC" id="2.7.11.1"/>
    </reaction>
</comment>
<dbReference type="JaponicusDB" id="SJAG_00678">
    <property type="gene designation" value="hrk1"/>
</dbReference>
<dbReference type="GeneID" id="7050715"/>
<evidence type="ECO:0000259" key="10">
    <source>
        <dbReference type="PROSITE" id="PS50011"/>
    </source>
</evidence>
<evidence type="ECO:0000256" key="1">
    <source>
        <dbReference type="ARBA" id="ARBA00012513"/>
    </source>
</evidence>
<dbReference type="EC" id="2.7.11.1" evidence="1"/>
<dbReference type="Gene3D" id="3.30.200.20">
    <property type="entry name" value="Phosphorylase Kinase, domain 1"/>
    <property type="match status" value="1"/>
</dbReference>
<dbReference type="PROSITE" id="PS50011">
    <property type="entry name" value="PROTEIN_KINASE_DOM"/>
    <property type="match status" value="1"/>
</dbReference>
<dbReference type="Pfam" id="PF12330">
    <property type="entry name" value="Haspin_kinase"/>
    <property type="match status" value="1"/>
</dbReference>
<feature type="region of interest" description="Disordered" evidence="9">
    <location>
        <begin position="92"/>
        <end position="111"/>
    </location>
</feature>
<evidence type="ECO:0000256" key="5">
    <source>
        <dbReference type="ARBA" id="ARBA00022777"/>
    </source>
</evidence>
<sequence length="520" mass="61622">MQKNHLRTYGNSRRYITNSERIWAQLDDPDFQKNVDLYVLQESTERERVSTQIKDTSDRIASQTRRPLRLSVSKKKDRSGVPPKEPVVLIQTSSRRESRENRDKKKKRDEFYSKKKTETHAYVKAEKENLVLAGSRPRIAHFDIPVVQRCKTVSQSTSKRHVKLDDLLRFLHQDAALPFKSYIEPFQKWIRKIGEATYSEVYEVHTRRRLVWKIVPFLKKEQLRCIDLYNELRSTKTLGDLDGFVKMRRGVIVQGPYPRVLLRNWDMYKNKYGTQNYRPDYFDKDQYFCILQLEHGGIDLEHFTIYSWQEAWIVFSKVIHALAIAERRFEFEHRDLHWGNILVRRKQASTQQVIDLLGRVSLSNALDKTNSASTAAEGDIQITIIDYTLSRLRCTDGRILYYDFDDPEIFTAEGDYQFDIYRFMRDSIKLDWASFHPKTNVMWIHYLAYQLVHKKNLPIPKKDDESRENTFFKYFIKVLNVIRPGSNNSSRYKLNSAVSVERWISDGCHLPKTAEKKLLR</sequence>
<dbReference type="GO" id="GO:0072354">
    <property type="term" value="F:histone H3T3 kinase activity"/>
    <property type="evidence" value="ECO:0000318"/>
    <property type="project" value="GO_Central"/>
</dbReference>
<dbReference type="PANTHER" id="PTHR24419">
    <property type="entry name" value="INTERLEUKIN-1 RECEPTOR-ASSOCIATED KINASE"/>
    <property type="match status" value="1"/>
</dbReference>
<evidence type="ECO:0000313" key="11">
    <source>
        <dbReference type="EMBL" id="EEB05656.1"/>
    </source>
</evidence>
<keyword evidence="6" id="KW-0067">ATP-binding</keyword>
<dbReference type="GO" id="GO:0005524">
    <property type="term" value="F:ATP binding"/>
    <property type="evidence" value="ECO:0007669"/>
    <property type="project" value="UniProtKB-KW"/>
</dbReference>
<feature type="region of interest" description="Disordered" evidence="9">
    <location>
        <begin position="49"/>
        <end position="86"/>
    </location>
</feature>
<feature type="compositionally biased region" description="Basic and acidic residues" evidence="9">
    <location>
        <begin position="94"/>
        <end position="111"/>
    </location>
</feature>